<dbReference type="STRING" id="1385511.GCA_000425225_00070"/>
<dbReference type="OrthoDB" id="2352996at2"/>
<dbReference type="EMBL" id="AVPF01000001">
    <property type="protein sequence ID" value="KGX91905.1"/>
    <property type="molecule type" value="Genomic_DNA"/>
</dbReference>
<keyword evidence="2" id="KW-1185">Reference proteome</keyword>
<dbReference type="Proteomes" id="UP000030403">
    <property type="component" value="Unassembled WGS sequence"/>
</dbReference>
<dbReference type="RefSeq" id="WP_027445160.1">
    <property type="nucleotide sequence ID" value="NZ_AULJ01000001.1"/>
</dbReference>
<protein>
    <submittedName>
        <fullName evidence="1">Uncharacterized protein</fullName>
    </submittedName>
</protein>
<accession>A0A0A5GL63</accession>
<dbReference type="AlphaFoldDB" id="A0A0A5GL63"/>
<proteinExistence type="predicted"/>
<comment type="caution">
    <text evidence="1">The sequence shown here is derived from an EMBL/GenBank/DDBJ whole genome shotgun (WGS) entry which is preliminary data.</text>
</comment>
<organism evidence="1 2">
    <name type="scientific">Pontibacillus marinus BH030004 = DSM 16465</name>
    <dbReference type="NCBI Taxonomy" id="1385511"/>
    <lineage>
        <taxon>Bacteria</taxon>
        <taxon>Bacillati</taxon>
        <taxon>Bacillota</taxon>
        <taxon>Bacilli</taxon>
        <taxon>Bacillales</taxon>
        <taxon>Bacillaceae</taxon>
        <taxon>Pontibacillus</taxon>
    </lineage>
</organism>
<name>A0A0A5GL63_9BACI</name>
<sequence>MKQLLYVFTLVTLLVLVYSSGCTATYNNEMGFRESSLNDSIPIPEKAKKVKDIKNPSNDNIKKGVTYRLNNIGGDQGITPPENYFEELKNHGWIRLKQKQMGHVNFFKNGDQVIAIEIHEDTLDIYELKEDAPY</sequence>
<evidence type="ECO:0000313" key="2">
    <source>
        <dbReference type="Proteomes" id="UP000030403"/>
    </source>
</evidence>
<gene>
    <name evidence="1" type="ORF">N783_00930</name>
</gene>
<dbReference type="eggNOG" id="ENOG5033M98">
    <property type="taxonomic scope" value="Bacteria"/>
</dbReference>
<evidence type="ECO:0000313" key="1">
    <source>
        <dbReference type="EMBL" id="KGX91905.1"/>
    </source>
</evidence>
<reference evidence="1 2" key="1">
    <citation type="submission" date="2013-08" db="EMBL/GenBank/DDBJ databases">
        <authorList>
            <person name="Huang J."/>
            <person name="Wang G."/>
        </authorList>
    </citation>
    <scope>NUCLEOTIDE SEQUENCE [LARGE SCALE GENOMIC DNA]</scope>
    <source>
        <strain evidence="1 2">BH030004</strain>
    </source>
</reference>